<keyword evidence="1" id="KW-1133">Transmembrane helix</keyword>
<feature type="transmembrane region" description="Helical" evidence="1">
    <location>
        <begin position="30"/>
        <end position="48"/>
    </location>
</feature>
<accession>A0ABV8X708</accession>
<feature type="transmembrane region" description="Helical" evidence="1">
    <location>
        <begin position="6"/>
        <end position="23"/>
    </location>
</feature>
<dbReference type="RefSeq" id="WP_378155843.1">
    <property type="nucleotide sequence ID" value="NZ_JBHSEC010000019.1"/>
</dbReference>
<dbReference type="EMBL" id="JBHSEC010000019">
    <property type="protein sequence ID" value="MFC4411193.1"/>
    <property type="molecule type" value="Genomic_DNA"/>
</dbReference>
<keyword evidence="1" id="KW-0472">Membrane</keyword>
<proteinExistence type="predicted"/>
<evidence type="ECO:0000313" key="2">
    <source>
        <dbReference type="EMBL" id="MFC4411193.1"/>
    </source>
</evidence>
<feature type="transmembrane region" description="Helical" evidence="1">
    <location>
        <begin position="54"/>
        <end position="74"/>
    </location>
</feature>
<dbReference type="Proteomes" id="UP001595817">
    <property type="component" value="Unassembled WGS sequence"/>
</dbReference>
<comment type="caution">
    <text evidence="2">The sequence shown here is derived from an EMBL/GenBank/DDBJ whole genome shotgun (WGS) entry which is preliminary data.</text>
</comment>
<keyword evidence="3" id="KW-1185">Reference proteome</keyword>
<keyword evidence="1" id="KW-0812">Transmembrane</keyword>
<organism evidence="2 3">
    <name type="scientific">Chungangia koreensis</name>
    <dbReference type="NCBI Taxonomy" id="752657"/>
    <lineage>
        <taxon>Bacteria</taxon>
        <taxon>Bacillati</taxon>
        <taxon>Bacillota</taxon>
        <taxon>Bacilli</taxon>
        <taxon>Lactobacillales</taxon>
        <taxon>Chungangia</taxon>
    </lineage>
</organism>
<protein>
    <submittedName>
        <fullName evidence="2">Uncharacterized protein</fullName>
    </submittedName>
</protein>
<evidence type="ECO:0000313" key="3">
    <source>
        <dbReference type="Proteomes" id="UP001595817"/>
    </source>
</evidence>
<evidence type="ECO:0000256" key="1">
    <source>
        <dbReference type="SAM" id="Phobius"/>
    </source>
</evidence>
<reference evidence="3" key="1">
    <citation type="journal article" date="2019" name="Int. J. Syst. Evol. Microbiol.">
        <title>The Global Catalogue of Microorganisms (GCM) 10K type strain sequencing project: providing services to taxonomists for standard genome sequencing and annotation.</title>
        <authorList>
            <consortium name="The Broad Institute Genomics Platform"/>
            <consortium name="The Broad Institute Genome Sequencing Center for Infectious Disease"/>
            <person name="Wu L."/>
            <person name="Ma J."/>
        </authorList>
    </citation>
    <scope>NUCLEOTIDE SEQUENCE [LARGE SCALE GENOMIC DNA]</scope>
    <source>
        <strain evidence="3">CCUG 59778</strain>
    </source>
</reference>
<name>A0ABV8X708_9LACT</name>
<gene>
    <name evidence="2" type="ORF">ACFOZY_12255</name>
</gene>
<sequence length="83" mass="9112">MGLFIVGFIILIGFVLLSVNSLRNRKLTDVLLFSILIVIAGLTIIIYAEKETLANLGLVLSIIGMMLGIIRFFLKDSDGTENL</sequence>